<dbReference type="PROSITE" id="PS50214">
    <property type="entry name" value="DISINTEGRIN_2"/>
    <property type="match status" value="1"/>
</dbReference>
<dbReference type="InterPro" id="IPR001590">
    <property type="entry name" value="Peptidase_M12B"/>
</dbReference>
<keyword evidence="2 4" id="KW-1015">Disulfide bond</keyword>
<evidence type="ECO:0000256" key="4">
    <source>
        <dbReference type="PROSITE-ProRule" id="PRU00276"/>
    </source>
</evidence>
<name>A0A8J6AJ93_GALPY</name>
<comment type="caution">
    <text evidence="8">The sequence shown here is derived from an EMBL/GenBank/DDBJ whole genome shotgun (WGS) entry which is preliminary data.</text>
</comment>
<feature type="domain" description="Peptidase M12B" evidence="7">
    <location>
        <begin position="108"/>
        <end position="266"/>
    </location>
</feature>
<dbReference type="FunFam" id="4.10.70.10:FF:000001">
    <property type="entry name" value="Disintegrin and metalloproteinase domain-containing protein 22"/>
    <property type="match status" value="1"/>
</dbReference>
<evidence type="ECO:0000256" key="3">
    <source>
        <dbReference type="PROSITE-ProRule" id="PRU00068"/>
    </source>
</evidence>
<dbReference type="GO" id="GO:0007155">
    <property type="term" value="P:cell adhesion"/>
    <property type="evidence" value="ECO:0007669"/>
    <property type="project" value="TreeGrafter"/>
</dbReference>
<dbReference type="GO" id="GO:0006508">
    <property type="term" value="P:proteolysis"/>
    <property type="evidence" value="ECO:0007669"/>
    <property type="project" value="InterPro"/>
</dbReference>
<dbReference type="Pfam" id="PF00200">
    <property type="entry name" value="Disintegrin"/>
    <property type="match status" value="1"/>
</dbReference>
<dbReference type="PANTHER" id="PTHR11905">
    <property type="entry name" value="ADAM A DISINTEGRIN AND METALLOPROTEASE DOMAIN"/>
    <property type="match status" value="1"/>
</dbReference>
<feature type="non-terminal residue" evidence="8">
    <location>
        <position position="552"/>
    </location>
</feature>
<dbReference type="PANTHER" id="PTHR11905:SF26">
    <property type="entry name" value="A DISINTEGRIN AND METALLOPEPTIDASE DOMAIN 3"/>
    <property type="match status" value="1"/>
</dbReference>
<sequence>GHCFYQGYVAEIPESVVTLSICSGLRGILQLENVSYGIEPLEFATTYEHMLYQINNNKIDFPYLKENYPRTEVADKPYRIFVKSEKHSDVALMKKNLKMQVIMDKALMFSQLNVTVMLSSLEIWSNKNKISCDGPTDEVLRRFVSWKEKVLFQKPNHMAYLLMDHPSHVGTTYHGKVCDPKFSSGIALYPKMITSEAFSVVMAQLLGINLGLTYDDIYNCHCRGSICIMNPEAIHSHGVKFFSSCSVDEFKRVVSQPEFECLQKETFSTEDFQVKSSICGNGILEPREQCDCGPVENCSHKKCCNPEDCTLIGLAECGSGTCCDVKTCLISPRGRVCRKSVDPCDFTEFCNGLSEFCVADMKSFDLEPCENETAYCYVAKVSSNLCTQEVGFLSDSFGLCAKGSNCHFSDIFCGKLVCHWTHAQILKSTHYDVQYTYLGGHICMSGISRRRDIVDKTFVADGTICGDKKVCNSLRNCHCDVGYAPPGCVPSPGSPGGTKDTDLFVKQRSAPQKHGLLISFYIFVPFLILIAIIFLKWHKIKKFWKKEGTLSG</sequence>
<protein>
    <submittedName>
        <fullName evidence="8">A disintegrin and metallopeptidase domain 3</fullName>
    </submittedName>
</protein>
<accession>A0A8J6AJ93</accession>
<keyword evidence="9" id="KW-1185">Reference proteome</keyword>
<evidence type="ECO:0000256" key="1">
    <source>
        <dbReference type="ARBA" id="ARBA00004167"/>
    </source>
</evidence>
<dbReference type="Gene3D" id="3.40.390.10">
    <property type="entry name" value="Collagenase (Catalytic Domain)"/>
    <property type="match status" value="1"/>
</dbReference>
<dbReference type="SMART" id="SM00608">
    <property type="entry name" value="ACR"/>
    <property type="match status" value="1"/>
</dbReference>
<dbReference type="GO" id="GO:0005886">
    <property type="term" value="C:plasma membrane"/>
    <property type="evidence" value="ECO:0007669"/>
    <property type="project" value="TreeGrafter"/>
</dbReference>
<gene>
    <name evidence="8" type="ORF">J0S82_007042</name>
</gene>
<dbReference type="Gene3D" id="4.10.70.10">
    <property type="entry name" value="Disintegrin domain"/>
    <property type="match status" value="1"/>
</dbReference>
<dbReference type="Pfam" id="PF01421">
    <property type="entry name" value="Reprolysin"/>
    <property type="match status" value="1"/>
</dbReference>
<evidence type="ECO:0000313" key="8">
    <source>
        <dbReference type="EMBL" id="KAG8512509.1"/>
    </source>
</evidence>
<dbReference type="InterPro" id="IPR024079">
    <property type="entry name" value="MetalloPept_cat_dom_sf"/>
</dbReference>
<dbReference type="EMBL" id="JAGFMF010011796">
    <property type="protein sequence ID" value="KAG8512509.1"/>
    <property type="molecule type" value="Genomic_DNA"/>
</dbReference>
<feature type="disulfide bond" evidence="3">
    <location>
        <begin position="337"/>
        <end position="357"/>
    </location>
</feature>
<dbReference type="PROSITE" id="PS50215">
    <property type="entry name" value="ADAM_MEPRO"/>
    <property type="match status" value="1"/>
</dbReference>
<dbReference type="InterPro" id="IPR036436">
    <property type="entry name" value="Disintegrin_dom_sf"/>
</dbReference>
<evidence type="ECO:0000259" key="6">
    <source>
        <dbReference type="PROSITE" id="PS50214"/>
    </source>
</evidence>
<dbReference type="GO" id="GO:0008584">
    <property type="term" value="P:male gonad development"/>
    <property type="evidence" value="ECO:0007669"/>
    <property type="project" value="TreeGrafter"/>
</dbReference>
<keyword evidence="5" id="KW-0472">Membrane</keyword>
<feature type="non-terminal residue" evidence="8">
    <location>
        <position position="1"/>
    </location>
</feature>
<dbReference type="SUPFAM" id="SSF55486">
    <property type="entry name" value="Metalloproteases ('zincins'), catalytic domain"/>
    <property type="match status" value="1"/>
</dbReference>
<comment type="subcellular location">
    <subcellularLocation>
        <location evidence="1">Membrane</location>
        <topology evidence="1">Single-pass membrane protein</topology>
    </subcellularLocation>
</comment>
<dbReference type="InterPro" id="IPR001762">
    <property type="entry name" value="Disintegrin_dom"/>
</dbReference>
<dbReference type="Proteomes" id="UP000700334">
    <property type="component" value="Unassembled WGS sequence"/>
</dbReference>
<dbReference type="GO" id="GO:0004222">
    <property type="term" value="F:metalloendopeptidase activity"/>
    <property type="evidence" value="ECO:0007669"/>
    <property type="project" value="InterPro"/>
</dbReference>
<dbReference type="SMART" id="SM00050">
    <property type="entry name" value="DISIN"/>
    <property type="match status" value="1"/>
</dbReference>
<dbReference type="AlphaFoldDB" id="A0A8J6AJ93"/>
<dbReference type="OrthoDB" id="5951731at2759"/>
<proteinExistence type="predicted"/>
<dbReference type="GO" id="GO:0007339">
    <property type="term" value="P:binding of sperm to zona pellucida"/>
    <property type="evidence" value="ECO:0007669"/>
    <property type="project" value="TreeGrafter"/>
</dbReference>
<feature type="transmembrane region" description="Helical" evidence="5">
    <location>
        <begin position="516"/>
        <end position="535"/>
    </location>
</feature>
<organism evidence="8 9">
    <name type="scientific">Galemys pyrenaicus</name>
    <name type="common">Iberian desman</name>
    <name type="synonym">Pyrenean desman</name>
    <dbReference type="NCBI Taxonomy" id="202257"/>
    <lineage>
        <taxon>Eukaryota</taxon>
        <taxon>Metazoa</taxon>
        <taxon>Chordata</taxon>
        <taxon>Craniata</taxon>
        <taxon>Vertebrata</taxon>
        <taxon>Euteleostomi</taxon>
        <taxon>Mammalia</taxon>
        <taxon>Eutheria</taxon>
        <taxon>Laurasiatheria</taxon>
        <taxon>Eulipotyphla</taxon>
        <taxon>Talpidae</taxon>
        <taxon>Galemys</taxon>
    </lineage>
</organism>
<evidence type="ECO:0000313" key="9">
    <source>
        <dbReference type="Proteomes" id="UP000700334"/>
    </source>
</evidence>
<dbReference type="SUPFAM" id="SSF57552">
    <property type="entry name" value="Blood coagulation inhibitor (disintegrin)"/>
    <property type="match status" value="1"/>
</dbReference>
<keyword evidence="5" id="KW-0812">Transmembrane</keyword>
<evidence type="ECO:0000256" key="5">
    <source>
        <dbReference type="SAM" id="Phobius"/>
    </source>
</evidence>
<evidence type="ECO:0000256" key="2">
    <source>
        <dbReference type="ARBA" id="ARBA00023157"/>
    </source>
</evidence>
<feature type="disulfide bond" evidence="4">
    <location>
        <begin position="222"/>
        <end position="227"/>
    </location>
</feature>
<dbReference type="CDD" id="cd04269">
    <property type="entry name" value="ZnMc_adamalysin_II_like"/>
    <property type="match status" value="1"/>
</dbReference>
<dbReference type="InterPro" id="IPR034027">
    <property type="entry name" value="Reprolysin_adamalysin"/>
</dbReference>
<comment type="caution">
    <text evidence="4">Lacks conserved residue(s) required for the propagation of feature annotation.</text>
</comment>
<keyword evidence="5" id="KW-1133">Transmembrane helix</keyword>
<dbReference type="InterPro" id="IPR006586">
    <property type="entry name" value="ADAM_Cys-rich"/>
</dbReference>
<feature type="domain" description="Disintegrin" evidence="6">
    <location>
        <begin position="276"/>
        <end position="365"/>
    </location>
</feature>
<reference evidence="8" key="1">
    <citation type="journal article" date="2021" name="Evol. Appl.">
        <title>The genome of the Pyrenean desman and the effects of bottlenecks and inbreeding on the genomic landscape of an endangered species.</title>
        <authorList>
            <person name="Escoda L."/>
            <person name="Castresana J."/>
        </authorList>
    </citation>
    <scope>NUCLEOTIDE SEQUENCE</scope>
    <source>
        <strain evidence="8">IBE-C5619</strain>
    </source>
</reference>
<evidence type="ECO:0000259" key="7">
    <source>
        <dbReference type="PROSITE" id="PS50215"/>
    </source>
</evidence>